<feature type="domain" description="Aminotransferase class I/classII large" evidence="6">
    <location>
        <begin position="30"/>
        <end position="382"/>
    </location>
</feature>
<evidence type="ECO:0000259" key="6">
    <source>
        <dbReference type="Pfam" id="PF00155"/>
    </source>
</evidence>
<dbReference type="InterPro" id="IPR015422">
    <property type="entry name" value="PyrdxlP-dep_Trfase_small"/>
</dbReference>
<proteinExistence type="inferred from homology"/>
<comment type="similarity">
    <text evidence="2">Belongs to the class-I pyridoxal-phosphate-dependent aminotransferase family.</text>
</comment>
<protein>
    <submittedName>
        <fullName evidence="7">Pyridoxal phosphate-dependent aminotransferase</fullName>
    </submittedName>
</protein>
<comment type="caution">
    <text evidence="7">The sequence shown here is derived from an EMBL/GenBank/DDBJ whole genome shotgun (WGS) entry which is preliminary data.</text>
</comment>
<dbReference type="EMBL" id="QZAA01000135">
    <property type="protein sequence ID" value="RQD75931.1"/>
    <property type="molecule type" value="Genomic_DNA"/>
</dbReference>
<name>A0A424YEG9_9FIRM</name>
<organism evidence="7 8">
    <name type="scientific">Candidatus Syntrophonatronum acetioxidans</name>
    <dbReference type="NCBI Taxonomy" id="1795816"/>
    <lineage>
        <taxon>Bacteria</taxon>
        <taxon>Bacillati</taxon>
        <taxon>Bacillota</taxon>
        <taxon>Clostridia</taxon>
        <taxon>Eubacteriales</taxon>
        <taxon>Syntrophomonadaceae</taxon>
        <taxon>Candidatus Syntrophonatronum</taxon>
    </lineage>
</organism>
<keyword evidence="3 7" id="KW-0032">Aminotransferase</keyword>
<evidence type="ECO:0000256" key="3">
    <source>
        <dbReference type="ARBA" id="ARBA00022576"/>
    </source>
</evidence>
<dbReference type="Gene3D" id="3.40.640.10">
    <property type="entry name" value="Type I PLP-dependent aspartate aminotransferase-like (Major domain)"/>
    <property type="match status" value="1"/>
</dbReference>
<comment type="cofactor">
    <cofactor evidence="1">
        <name>pyridoxal 5'-phosphate</name>
        <dbReference type="ChEBI" id="CHEBI:597326"/>
    </cofactor>
</comment>
<evidence type="ECO:0000256" key="2">
    <source>
        <dbReference type="ARBA" id="ARBA00007441"/>
    </source>
</evidence>
<dbReference type="FunFam" id="3.40.640.10:FF:000033">
    <property type="entry name" value="Aspartate aminotransferase"/>
    <property type="match status" value="1"/>
</dbReference>
<dbReference type="AlphaFoldDB" id="A0A424YEG9"/>
<feature type="non-terminal residue" evidence="7">
    <location>
        <position position="383"/>
    </location>
</feature>
<dbReference type="Gene3D" id="3.90.1150.10">
    <property type="entry name" value="Aspartate Aminotransferase, domain 1"/>
    <property type="match status" value="1"/>
</dbReference>
<dbReference type="InterPro" id="IPR015421">
    <property type="entry name" value="PyrdxlP-dep_Trfase_major"/>
</dbReference>
<evidence type="ECO:0000256" key="4">
    <source>
        <dbReference type="ARBA" id="ARBA00022679"/>
    </source>
</evidence>
<dbReference type="SUPFAM" id="SSF53383">
    <property type="entry name" value="PLP-dependent transferases"/>
    <property type="match status" value="1"/>
</dbReference>
<dbReference type="InterPro" id="IPR004839">
    <property type="entry name" value="Aminotransferase_I/II_large"/>
</dbReference>
<dbReference type="InterPro" id="IPR050596">
    <property type="entry name" value="AspAT/PAT-like"/>
</dbReference>
<sequence length="383" mass="42036">MLSNKALNISPSPTLAISAKAKQMKSEGIDVIGFGAGEPDFDTPEHIKKAAIRAMEEGFTKYTPAAGIPELKEAICKKLKEDNGLDYSPNQIVISNGAKHSLDNIFASILNPGDEVIVPAPYWVSYPEMVKLNDGVPVFIETDSSTSFKVTKKQLEKARTPRTKAIILNSPSNPTGQVYTLPELQMLAEFAVQHNLFVISDEVYEKIIYDDTEHISIASLGPEIKELSVVVNAVSKTYSMTGWRIGYAAAPQDIATAMGDIQSHLTSNPNSIAQKASLEAINGPQDCVAEMREAFLERRDYMVKRIKEIPFLDCLTPQGSFYLFVEVKDAFGKSYKGQKINDVDDFSSYLLEDFKVALVPGTGFGSPGCVRLSFATSMENIKK</sequence>
<evidence type="ECO:0000313" key="8">
    <source>
        <dbReference type="Proteomes" id="UP000285138"/>
    </source>
</evidence>
<dbReference type="GO" id="GO:0006520">
    <property type="term" value="P:amino acid metabolic process"/>
    <property type="evidence" value="ECO:0007669"/>
    <property type="project" value="InterPro"/>
</dbReference>
<dbReference type="Proteomes" id="UP000285138">
    <property type="component" value="Unassembled WGS sequence"/>
</dbReference>
<keyword evidence="4 7" id="KW-0808">Transferase</keyword>
<dbReference type="PRINTS" id="PR00753">
    <property type="entry name" value="ACCSYNTHASE"/>
</dbReference>
<dbReference type="GO" id="GO:0008483">
    <property type="term" value="F:transaminase activity"/>
    <property type="evidence" value="ECO:0007669"/>
    <property type="project" value="UniProtKB-KW"/>
</dbReference>
<reference evidence="7 8" key="1">
    <citation type="submission" date="2018-08" db="EMBL/GenBank/DDBJ databases">
        <title>The metabolism and importance of syntrophic acetate oxidation coupled to methane or sulfide production in haloalkaline environments.</title>
        <authorList>
            <person name="Timmers P.H.A."/>
            <person name="Vavourakis C.D."/>
            <person name="Sorokin D.Y."/>
            <person name="Sinninghe Damste J.S."/>
            <person name="Muyzer G."/>
            <person name="Stams A.J.M."/>
            <person name="Plugge C.M."/>
        </authorList>
    </citation>
    <scope>NUCLEOTIDE SEQUENCE [LARGE SCALE GENOMIC DNA]</scope>
    <source>
        <strain evidence="7">MSAO_Bac1</strain>
    </source>
</reference>
<dbReference type="CDD" id="cd00609">
    <property type="entry name" value="AAT_like"/>
    <property type="match status" value="1"/>
</dbReference>
<dbReference type="Pfam" id="PF00155">
    <property type="entry name" value="Aminotran_1_2"/>
    <property type="match status" value="1"/>
</dbReference>
<gene>
    <name evidence="7" type="ORF">D5R97_05325</name>
</gene>
<dbReference type="GO" id="GO:0030170">
    <property type="term" value="F:pyridoxal phosphate binding"/>
    <property type="evidence" value="ECO:0007669"/>
    <property type="project" value="InterPro"/>
</dbReference>
<dbReference type="PANTHER" id="PTHR46383">
    <property type="entry name" value="ASPARTATE AMINOTRANSFERASE"/>
    <property type="match status" value="1"/>
</dbReference>
<accession>A0A424YEG9</accession>
<keyword evidence="5" id="KW-0663">Pyridoxal phosphate</keyword>
<evidence type="ECO:0000256" key="1">
    <source>
        <dbReference type="ARBA" id="ARBA00001933"/>
    </source>
</evidence>
<evidence type="ECO:0000256" key="5">
    <source>
        <dbReference type="ARBA" id="ARBA00022898"/>
    </source>
</evidence>
<evidence type="ECO:0000313" key="7">
    <source>
        <dbReference type="EMBL" id="RQD75931.1"/>
    </source>
</evidence>
<dbReference type="PANTHER" id="PTHR46383:SF1">
    <property type="entry name" value="ASPARTATE AMINOTRANSFERASE"/>
    <property type="match status" value="1"/>
</dbReference>
<dbReference type="InterPro" id="IPR015424">
    <property type="entry name" value="PyrdxlP-dep_Trfase"/>
</dbReference>